<dbReference type="Gene3D" id="1.10.20.10">
    <property type="entry name" value="Histone, subunit A"/>
    <property type="match status" value="1"/>
</dbReference>
<dbReference type="InterPro" id="IPR007125">
    <property type="entry name" value="H2A/H2B/H3"/>
</dbReference>
<evidence type="ECO:0000256" key="2">
    <source>
        <dbReference type="ARBA" id="ARBA00010343"/>
    </source>
</evidence>
<dbReference type="Pfam" id="PF00125">
    <property type="entry name" value="Histone"/>
    <property type="match status" value="1"/>
</dbReference>
<dbReference type="GO" id="GO:0046982">
    <property type="term" value="F:protein heterodimerization activity"/>
    <property type="evidence" value="ECO:0007669"/>
    <property type="project" value="InterPro"/>
</dbReference>
<protein>
    <recommendedName>
        <fullName evidence="7">Core Histone H2A/H2B/H3 domain-containing protein</fullName>
    </recommendedName>
</protein>
<evidence type="ECO:0000313" key="9">
    <source>
        <dbReference type="Proteomes" id="UP000694724"/>
    </source>
</evidence>
<comment type="subcellular location">
    <subcellularLocation>
        <location evidence="1">Chromosome</location>
    </subcellularLocation>
</comment>
<evidence type="ECO:0000256" key="1">
    <source>
        <dbReference type="ARBA" id="ARBA00004286"/>
    </source>
</evidence>
<dbReference type="AlphaFoldDB" id="A0A8D1RPP8"/>
<dbReference type="FunFam" id="1.10.20.10:FF:000001">
    <property type="entry name" value="Histone H3"/>
    <property type="match status" value="1"/>
</dbReference>
<dbReference type="PRINTS" id="PR00622">
    <property type="entry name" value="HISTONEH3"/>
</dbReference>
<dbReference type="GO" id="GO:0000786">
    <property type="term" value="C:nucleosome"/>
    <property type="evidence" value="ECO:0007669"/>
    <property type="project" value="InterPro"/>
</dbReference>
<sequence>VARTKQTARKSTGGKAPRKQLATKAARKSAPSTGGVKKPHRYRPGTVALREIRRYQKSTELLIRKLPFQRLVREIAQDFKTDLRFQSAAIGALQEASEAYLVGLFEDTNLFKMQDSEFPPWLSELRTCHTVREDGSSISGFTQRVKDLIAAAS</sequence>
<dbReference type="InterPro" id="IPR009072">
    <property type="entry name" value="Histone-fold"/>
</dbReference>
<dbReference type="CDD" id="cd22911">
    <property type="entry name" value="HFD_H3"/>
    <property type="match status" value="1"/>
</dbReference>
<dbReference type="GO" id="GO:0003677">
    <property type="term" value="F:DNA binding"/>
    <property type="evidence" value="ECO:0007669"/>
    <property type="project" value="InterPro"/>
</dbReference>
<name>A0A8D1RPP8_PIG</name>
<reference evidence="8" key="1">
    <citation type="submission" date="2025-08" db="UniProtKB">
        <authorList>
            <consortium name="Ensembl"/>
        </authorList>
    </citation>
    <scope>IDENTIFICATION</scope>
</reference>
<dbReference type="PROSITE" id="PS00959">
    <property type="entry name" value="HISTONE_H3_2"/>
    <property type="match status" value="1"/>
</dbReference>
<evidence type="ECO:0000259" key="7">
    <source>
        <dbReference type="Pfam" id="PF00125"/>
    </source>
</evidence>
<proteinExistence type="inferred from homology"/>
<keyword evidence="3" id="KW-0158">Chromosome</keyword>
<accession>A0A8D1RPP8</accession>
<evidence type="ECO:0000256" key="3">
    <source>
        <dbReference type="ARBA" id="ARBA00022454"/>
    </source>
</evidence>
<organism evidence="8 9">
    <name type="scientific">Sus scrofa</name>
    <name type="common">Pig</name>
    <dbReference type="NCBI Taxonomy" id="9823"/>
    <lineage>
        <taxon>Eukaryota</taxon>
        <taxon>Metazoa</taxon>
        <taxon>Chordata</taxon>
        <taxon>Craniata</taxon>
        <taxon>Vertebrata</taxon>
        <taxon>Euteleostomi</taxon>
        <taxon>Mammalia</taxon>
        <taxon>Eutheria</taxon>
        <taxon>Laurasiatheria</taxon>
        <taxon>Artiodactyla</taxon>
        <taxon>Suina</taxon>
        <taxon>Suidae</taxon>
        <taxon>Sus</taxon>
    </lineage>
</organism>
<keyword evidence="5" id="KW-0164">Citrullination</keyword>
<dbReference type="PANTHER" id="PTHR11426">
    <property type="entry name" value="HISTONE H3"/>
    <property type="match status" value="1"/>
</dbReference>
<dbReference type="Proteomes" id="UP000694724">
    <property type="component" value="Unplaced"/>
</dbReference>
<evidence type="ECO:0000313" key="8">
    <source>
        <dbReference type="Ensembl" id="ENSSSCP00055038369.1"/>
    </source>
</evidence>
<dbReference type="GO" id="GO:0005654">
    <property type="term" value="C:nucleoplasm"/>
    <property type="evidence" value="ECO:0007669"/>
    <property type="project" value="UniProtKB-ARBA"/>
</dbReference>
<evidence type="ECO:0000256" key="6">
    <source>
        <dbReference type="SAM" id="MobiDB-lite"/>
    </source>
</evidence>
<evidence type="ECO:0000256" key="5">
    <source>
        <dbReference type="ARBA" id="ARBA00022934"/>
    </source>
</evidence>
<feature type="domain" description="Core Histone H2A/H2B/H3" evidence="7">
    <location>
        <begin position="44"/>
        <end position="110"/>
    </location>
</feature>
<evidence type="ECO:0000256" key="4">
    <source>
        <dbReference type="ARBA" id="ARBA00022481"/>
    </source>
</evidence>
<dbReference type="SMART" id="SM00428">
    <property type="entry name" value="H3"/>
    <property type="match status" value="1"/>
</dbReference>
<comment type="similarity">
    <text evidence="2">Belongs to the histone H3 family.</text>
</comment>
<feature type="region of interest" description="Disordered" evidence="6">
    <location>
        <begin position="1"/>
        <end position="42"/>
    </location>
</feature>
<dbReference type="GO" id="GO:0030527">
    <property type="term" value="F:structural constituent of chromatin"/>
    <property type="evidence" value="ECO:0007669"/>
    <property type="project" value="InterPro"/>
</dbReference>
<dbReference type="PROSITE" id="PS00322">
    <property type="entry name" value="HISTONE_H3_1"/>
    <property type="match status" value="1"/>
</dbReference>
<dbReference type="Ensembl" id="ENSSSCT00055048070.1">
    <property type="protein sequence ID" value="ENSSSCP00055038369.1"/>
    <property type="gene ID" value="ENSSSCG00055024402.1"/>
</dbReference>
<keyword evidence="4" id="KW-0488">Methylation</keyword>
<dbReference type="InterPro" id="IPR000164">
    <property type="entry name" value="Histone_H3/CENP-A"/>
</dbReference>
<dbReference type="SUPFAM" id="SSF47113">
    <property type="entry name" value="Histone-fold"/>
    <property type="match status" value="1"/>
</dbReference>